<evidence type="ECO:0008006" key="3">
    <source>
        <dbReference type="Google" id="ProtNLM"/>
    </source>
</evidence>
<proteinExistence type="predicted"/>
<keyword evidence="2" id="KW-1185">Reference proteome</keyword>
<dbReference type="EMBL" id="JAPWGL010000003">
    <property type="protein sequence ID" value="MCZ4224168.1"/>
    <property type="molecule type" value="Genomic_DNA"/>
</dbReference>
<organism evidence="1 2">
    <name type="scientific">Pedobacter rhodius</name>
    <dbReference type="NCBI Taxonomy" id="3004098"/>
    <lineage>
        <taxon>Bacteria</taxon>
        <taxon>Pseudomonadati</taxon>
        <taxon>Bacteroidota</taxon>
        <taxon>Sphingobacteriia</taxon>
        <taxon>Sphingobacteriales</taxon>
        <taxon>Sphingobacteriaceae</taxon>
        <taxon>Pedobacter</taxon>
    </lineage>
</organism>
<reference evidence="1" key="1">
    <citation type="submission" date="2022-12" db="EMBL/GenBank/DDBJ databases">
        <title>Genome sequence of SJ11.</title>
        <authorList>
            <person name="Woo H."/>
        </authorList>
    </citation>
    <scope>NUCLEOTIDE SEQUENCE</scope>
    <source>
        <strain evidence="1">SJ11</strain>
    </source>
</reference>
<dbReference type="RefSeq" id="WP_269415952.1">
    <property type="nucleotide sequence ID" value="NZ_JAPWGL010000003.1"/>
</dbReference>
<accession>A0ABT4KZ04</accession>
<gene>
    <name evidence="1" type="ORF">O0931_12710</name>
</gene>
<comment type="caution">
    <text evidence="1">The sequence shown here is derived from an EMBL/GenBank/DDBJ whole genome shotgun (WGS) entry which is preliminary data.</text>
</comment>
<evidence type="ECO:0000313" key="2">
    <source>
        <dbReference type="Proteomes" id="UP001144341"/>
    </source>
</evidence>
<protein>
    <recommendedName>
        <fullName evidence="3">Bacteriocin-type signal sequence</fullName>
    </recommendedName>
</protein>
<evidence type="ECO:0000313" key="1">
    <source>
        <dbReference type="EMBL" id="MCZ4224168.1"/>
    </source>
</evidence>
<name>A0ABT4KZ04_9SPHI</name>
<sequence>MKKKLKDLQGITVLTKEEQRNIMGGMKWNGFGSDNVEDSRPGHELNNNLFTWINRDGSHK</sequence>
<dbReference type="Proteomes" id="UP001144341">
    <property type="component" value="Unassembled WGS sequence"/>
</dbReference>